<dbReference type="Proteomes" id="UP000237000">
    <property type="component" value="Unassembled WGS sequence"/>
</dbReference>
<feature type="non-terminal residue" evidence="1">
    <location>
        <position position="1"/>
    </location>
</feature>
<gene>
    <name evidence="1" type="ORF">TorRG33x02_076690</name>
</gene>
<dbReference type="EMBL" id="JXTC01000038">
    <property type="protein sequence ID" value="PON96396.1"/>
    <property type="molecule type" value="Genomic_DNA"/>
</dbReference>
<protein>
    <submittedName>
        <fullName evidence="1">Uncharacterized protein</fullName>
    </submittedName>
</protein>
<organism evidence="1 2">
    <name type="scientific">Trema orientale</name>
    <name type="common">Charcoal tree</name>
    <name type="synonym">Celtis orientalis</name>
    <dbReference type="NCBI Taxonomy" id="63057"/>
    <lineage>
        <taxon>Eukaryota</taxon>
        <taxon>Viridiplantae</taxon>
        <taxon>Streptophyta</taxon>
        <taxon>Embryophyta</taxon>
        <taxon>Tracheophyta</taxon>
        <taxon>Spermatophyta</taxon>
        <taxon>Magnoliopsida</taxon>
        <taxon>eudicotyledons</taxon>
        <taxon>Gunneridae</taxon>
        <taxon>Pentapetalae</taxon>
        <taxon>rosids</taxon>
        <taxon>fabids</taxon>
        <taxon>Rosales</taxon>
        <taxon>Cannabaceae</taxon>
        <taxon>Trema</taxon>
    </lineage>
</organism>
<dbReference type="AlphaFoldDB" id="A0A2P5FF73"/>
<dbReference type="InParanoid" id="A0A2P5FF73"/>
<accession>A0A2P5FF73</accession>
<proteinExistence type="predicted"/>
<comment type="caution">
    <text evidence="1">The sequence shown here is derived from an EMBL/GenBank/DDBJ whole genome shotgun (WGS) entry which is preliminary data.</text>
</comment>
<reference evidence="2" key="1">
    <citation type="submission" date="2016-06" db="EMBL/GenBank/DDBJ databases">
        <title>Parallel loss of symbiosis genes in relatives of nitrogen-fixing non-legume Parasponia.</title>
        <authorList>
            <person name="Van Velzen R."/>
            <person name="Holmer R."/>
            <person name="Bu F."/>
            <person name="Rutten L."/>
            <person name="Van Zeijl A."/>
            <person name="Liu W."/>
            <person name="Santuari L."/>
            <person name="Cao Q."/>
            <person name="Sharma T."/>
            <person name="Shen D."/>
            <person name="Roswanjaya Y."/>
            <person name="Wardhani T."/>
            <person name="Kalhor M.S."/>
            <person name="Jansen J."/>
            <person name="Van den Hoogen J."/>
            <person name="Gungor B."/>
            <person name="Hartog M."/>
            <person name="Hontelez J."/>
            <person name="Verver J."/>
            <person name="Yang W.-C."/>
            <person name="Schijlen E."/>
            <person name="Repin R."/>
            <person name="Schilthuizen M."/>
            <person name="Schranz E."/>
            <person name="Heidstra R."/>
            <person name="Miyata K."/>
            <person name="Fedorova E."/>
            <person name="Kohlen W."/>
            <person name="Bisseling T."/>
            <person name="Smit S."/>
            <person name="Geurts R."/>
        </authorList>
    </citation>
    <scope>NUCLEOTIDE SEQUENCE [LARGE SCALE GENOMIC DNA]</scope>
    <source>
        <strain evidence="2">cv. RG33-2</strain>
    </source>
</reference>
<dbReference type="OrthoDB" id="10446384at2759"/>
<keyword evidence="2" id="KW-1185">Reference proteome</keyword>
<sequence>DDNKESYVAEFEYDSEIYEESLLQHIRIYMHNGNEYVLKTIVWEKSVYIPVSAPVVAMACSKNVSTSVSTPAVVTARPHVAVKCGLSFVPVVTTVGKFVVNKKPVSVVATAESSTANKGKCVLEGSRSSNNCYALYQKAGMLIVGVLKNAISSKRSYSSEGFSVNS</sequence>
<evidence type="ECO:0000313" key="1">
    <source>
        <dbReference type="EMBL" id="PON96396.1"/>
    </source>
</evidence>
<name>A0A2P5FF73_TREOI</name>
<evidence type="ECO:0000313" key="2">
    <source>
        <dbReference type="Proteomes" id="UP000237000"/>
    </source>
</evidence>